<dbReference type="PANTHER" id="PTHR10903">
    <property type="entry name" value="GTPASE, IMAP FAMILY MEMBER-RELATED"/>
    <property type="match status" value="1"/>
</dbReference>
<feature type="coiled-coil region" evidence="1">
    <location>
        <begin position="221"/>
        <end position="279"/>
    </location>
</feature>
<keyword evidence="1" id="KW-0175">Coiled coil</keyword>
<dbReference type="Pfam" id="PF01926">
    <property type="entry name" value="MMR_HSR1"/>
    <property type="match status" value="1"/>
</dbReference>
<proteinExistence type="predicted"/>
<gene>
    <name evidence="3" type="ORF">QBC38DRAFT_107108</name>
</gene>
<organism evidence="3 4">
    <name type="scientific">Podospora fimiseda</name>
    <dbReference type="NCBI Taxonomy" id="252190"/>
    <lineage>
        <taxon>Eukaryota</taxon>
        <taxon>Fungi</taxon>
        <taxon>Dikarya</taxon>
        <taxon>Ascomycota</taxon>
        <taxon>Pezizomycotina</taxon>
        <taxon>Sordariomycetes</taxon>
        <taxon>Sordariomycetidae</taxon>
        <taxon>Sordariales</taxon>
        <taxon>Podosporaceae</taxon>
        <taxon>Podospora</taxon>
    </lineage>
</organism>
<keyword evidence="4" id="KW-1185">Reference proteome</keyword>
<protein>
    <submittedName>
        <fullName evidence="3">P-loop containing nucleoside triphosphate hydrolase protein</fullName>
    </submittedName>
</protein>
<feature type="domain" description="G" evidence="2">
    <location>
        <begin position="12"/>
        <end position="81"/>
    </location>
</feature>
<reference evidence="3" key="1">
    <citation type="journal article" date="2023" name="Mol. Phylogenet. Evol.">
        <title>Genome-scale phylogeny and comparative genomics of the fungal order Sordariales.</title>
        <authorList>
            <person name="Hensen N."/>
            <person name="Bonometti L."/>
            <person name="Westerberg I."/>
            <person name="Brannstrom I.O."/>
            <person name="Guillou S."/>
            <person name="Cros-Aarteil S."/>
            <person name="Calhoun S."/>
            <person name="Haridas S."/>
            <person name="Kuo A."/>
            <person name="Mondo S."/>
            <person name="Pangilinan J."/>
            <person name="Riley R."/>
            <person name="LaButti K."/>
            <person name="Andreopoulos B."/>
            <person name="Lipzen A."/>
            <person name="Chen C."/>
            <person name="Yan M."/>
            <person name="Daum C."/>
            <person name="Ng V."/>
            <person name="Clum A."/>
            <person name="Steindorff A."/>
            <person name="Ohm R.A."/>
            <person name="Martin F."/>
            <person name="Silar P."/>
            <person name="Natvig D.O."/>
            <person name="Lalanne C."/>
            <person name="Gautier V."/>
            <person name="Ament-Velasquez S.L."/>
            <person name="Kruys A."/>
            <person name="Hutchinson M.I."/>
            <person name="Powell A.J."/>
            <person name="Barry K."/>
            <person name="Miller A.N."/>
            <person name="Grigoriev I.V."/>
            <person name="Debuchy R."/>
            <person name="Gladieux P."/>
            <person name="Hiltunen Thoren M."/>
            <person name="Johannesson H."/>
        </authorList>
    </citation>
    <scope>NUCLEOTIDE SEQUENCE</scope>
    <source>
        <strain evidence="3">CBS 990.96</strain>
    </source>
</reference>
<evidence type="ECO:0000256" key="1">
    <source>
        <dbReference type="SAM" id="Coils"/>
    </source>
</evidence>
<dbReference type="AlphaFoldDB" id="A0AAN6YP02"/>
<dbReference type="GO" id="GO:0005525">
    <property type="term" value="F:GTP binding"/>
    <property type="evidence" value="ECO:0007669"/>
    <property type="project" value="InterPro"/>
</dbReference>
<evidence type="ECO:0000313" key="4">
    <source>
        <dbReference type="Proteomes" id="UP001301958"/>
    </source>
</evidence>
<dbReference type="EMBL" id="MU865497">
    <property type="protein sequence ID" value="KAK4222015.1"/>
    <property type="molecule type" value="Genomic_DNA"/>
</dbReference>
<evidence type="ECO:0000313" key="3">
    <source>
        <dbReference type="EMBL" id="KAK4222015.1"/>
    </source>
</evidence>
<dbReference type="Proteomes" id="UP001301958">
    <property type="component" value="Unassembled WGS sequence"/>
</dbReference>
<evidence type="ECO:0000259" key="2">
    <source>
        <dbReference type="Pfam" id="PF01926"/>
    </source>
</evidence>
<keyword evidence="3" id="KW-0378">Hydrolase</keyword>
<accession>A0AAN6YP02</accession>
<dbReference type="PANTHER" id="PTHR10903:SF184">
    <property type="entry name" value="GTP-BINDING PROTEIN A"/>
    <property type="match status" value="1"/>
</dbReference>
<dbReference type="Gene3D" id="3.40.50.300">
    <property type="entry name" value="P-loop containing nucleotide triphosphate hydrolases"/>
    <property type="match status" value="1"/>
</dbReference>
<dbReference type="InterPro" id="IPR006073">
    <property type="entry name" value="GTP-bd"/>
</dbReference>
<dbReference type="GO" id="GO:0016787">
    <property type="term" value="F:hydrolase activity"/>
    <property type="evidence" value="ECO:0007669"/>
    <property type="project" value="UniProtKB-KW"/>
</dbReference>
<dbReference type="InterPro" id="IPR045058">
    <property type="entry name" value="GIMA/IAN/Toc"/>
</dbReference>
<dbReference type="InterPro" id="IPR027417">
    <property type="entry name" value="P-loop_NTPase"/>
</dbReference>
<comment type="caution">
    <text evidence="3">The sequence shown here is derived from an EMBL/GenBank/DDBJ whole genome shotgun (WGS) entry which is preliminary data.</text>
</comment>
<dbReference type="SUPFAM" id="SSF52540">
    <property type="entry name" value="P-loop containing nucleoside triphosphate hydrolases"/>
    <property type="match status" value="1"/>
</dbReference>
<reference evidence="3" key="2">
    <citation type="submission" date="2023-05" db="EMBL/GenBank/DDBJ databases">
        <authorList>
            <consortium name="Lawrence Berkeley National Laboratory"/>
            <person name="Steindorff A."/>
            <person name="Hensen N."/>
            <person name="Bonometti L."/>
            <person name="Westerberg I."/>
            <person name="Brannstrom I.O."/>
            <person name="Guillou S."/>
            <person name="Cros-Aarteil S."/>
            <person name="Calhoun S."/>
            <person name="Haridas S."/>
            <person name="Kuo A."/>
            <person name="Mondo S."/>
            <person name="Pangilinan J."/>
            <person name="Riley R."/>
            <person name="Labutti K."/>
            <person name="Andreopoulos B."/>
            <person name="Lipzen A."/>
            <person name="Chen C."/>
            <person name="Yanf M."/>
            <person name="Daum C."/>
            <person name="Ng V."/>
            <person name="Clum A."/>
            <person name="Ohm R."/>
            <person name="Martin F."/>
            <person name="Silar P."/>
            <person name="Natvig D."/>
            <person name="Lalanne C."/>
            <person name="Gautier V."/>
            <person name="Ament-Velasquez S.L."/>
            <person name="Kruys A."/>
            <person name="Hutchinson M.I."/>
            <person name="Powell A.J."/>
            <person name="Barry K."/>
            <person name="Miller A.N."/>
            <person name="Grigoriev I.V."/>
            <person name="Debuchy R."/>
            <person name="Gladieux P."/>
            <person name="Thoren M.H."/>
            <person name="Johannesson H."/>
        </authorList>
    </citation>
    <scope>NUCLEOTIDE SEQUENCE</scope>
    <source>
        <strain evidence="3">CBS 990.96</strain>
    </source>
</reference>
<sequence length="333" mass="37048">MARSKPRQEIVIAVIGVTGAGKTTFVSKASGRDDLEIGHSIDSCTQDVIPVTFHLNGQPVTLIDTPGFDDSERSDSEILEQVAQYMTTTYQQGIKLTGIILLQPINQPRLQGSELKRTRLFKKLLGEDAYKRVIIATTMWDGIPEAEALSRQHQRETRHEVWGDMVAAGAKVIRHDDTPESARSIIQTLTSYKSPVELQIQRELISNGGSVIETSAGRQLNADLTETINKMSREIRGLQEEIRMLSKESEDRADAVKILEAQERNLRDQLRQRKKLEESTVSFHSFLKTPLFFSHTSRLRPPQCKVIIIVKAVAAAIPSVAIALARSGACVIL</sequence>
<name>A0AAN6YP02_9PEZI</name>